<gene>
    <name evidence="3" type="ORF">G4B88_009749</name>
</gene>
<feature type="domain" description="DM2" evidence="2">
    <location>
        <begin position="151"/>
        <end position="228"/>
    </location>
</feature>
<dbReference type="InterPro" id="IPR019835">
    <property type="entry name" value="SWIB_domain"/>
</dbReference>
<feature type="compositionally biased region" description="Basic and acidic residues" evidence="1">
    <location>
        <begin position="123"/>
        <end position="139"/>
    </location>
</feature>
<organism evidence="3 4">
    <name type="scientific">Cannabis sativa</name>
    <name type="common">Hemp</name>
    <name type="synonym">Marijuana</name>
    <dbReference type="NCBI Taxonomy" id="3483"/>
    <lineage>
        <taxon>Eukaryota</taxon>
        <taxon>Viridiplantae</taxon>
        <taxon>Streptophyta</taxon>
        <taxon>Embryophyta</taxon>
        <taxon>Tracheophyta</taxon>
        <taxon>Spermatophyta</taxon>
        <taxon>Magnoliopsida</taxon>
        <taxon>eudicotyledons</taxon>
        <taxon>Gunneridae</taxon>
        <taxon>Pentapetalae</taxon>
        <taxon>rosids</taxon>
        <taxon>fabids</taxon>
        <taxon>Rosales</taxon>
        <taxon>Cannabaceae</taxon>
        <taxon>Cannabis</taxon>
    </lineage>
</organism>
<evidence type="ECO:0000313" key="3">
    <source>
        <dbReference type="EMBL" id="KAF4347554.1"/>
    </source>
</evidence>
<dbReference type="CDD" id="cd10567">
    <property type="entry name" value="SWIB-MDM2_like"/>
    <property type="match status" value="2"/>
</dbReference>
<dbReference type="Pfam" id="PF08766">
    <property type="entry name" value="DEK_C"/>
    <property type="match status" value="1"/>
</dbReference>
<dbReference type="InterPro" id="IPR003121">
    <property type="entry name" value="SWIB_MDM2_domain"/>
</dbReference>
<evidence type="ECO:0000256" key="1">
    <source>
        <dbReference type="SAM" id="MobiDB-lite"/>
    </source>
</evidence>
<dbReference type="InterPro" id="IPR014876">
    <property type="entry name" value="DEK_C"/>
</dbReference>
<name>A0A7J6DN67_CANSA</name>
<sequence length="346" mass="38975">MVTDQEISQALQTLIQESSNNSGINSLNDLVQELEKKLGQDLSHKADFIRNQIHFIFRAHPTAPQQHQQPQPQHQSQSQPHPPPPQLNDRFALHQNPNFHPTPSAFQTFSIHPQPTPVNHAVTAKDEPVSATDRPKEGTQTKPKRKGGPGGLNKLCGVSPELQTIVGQPALPRTEIVKQLWAYIRRNNLQDPSNKRKIICNDELRLVFETDCTDMFKMNKLLAKHIIPLEPSKTPKKAKVEVESGAKGTDSGPSVIVSEELAKFFGVGGREMLQSEVLRRIWEYIKVNNLEHLHTGDARGFGTQPYMPKTLIGCFLLQISWYLLVDIDDRKAIVIYIMYEVVANIC</sequence>
<dbReference type="Pfam" id="PF02201">
    <property type="entry name" value="SWIB"/>
    <property type="match status" value="2"/>
</dbReference>
<dbReference type="InterPro" id="IPR036885">
    <property type="entry name" value="SWIB_MDM2_dom_sf"/>
</dbReference>
<evidence type="ECO:0000313" key="4">
    <source>
        <dbReference type="Proteomes" id="UP000583929"/>
    </source>
</evidence>
<protein>
    <recommendedName>
        <fullName evidence="2">DM2 domain-containing protein</fullName>
    </recommendedName>
</protein>
<reference evidence="3 4" key="1">
    <citation type="journal article" date="2020" name="bioRxiv">
        <title>Sequence and annotation of 42 cannabis genomes reveals extensive copy number variation in cannabinoid synthesis and pathogen resistance genes.</title>
        <authorList>
            <person name="Mckernan K.J."/>
            <person name="Helbert Y."/>
            <person name="Kane L.T."/>
            <person name="Ebling H."/>
            <person name="Zhang L."/>
            <person name="Liu B."/>
            <person name="Eaton Z."/>
            <person name="Mclaughlin S."/>
            <person name="Kingan S."/>
            <person name="Baybayan P."/>
            <person name="Concepcion G."/>
            <person name="Jordan M."/>
            <person name="Riva A."/>
            <person name="Barbazuk W."/>
            <person name="Harkins T."/>
        </authorList>
    </citation>
    <scope>NUCLEOTIDE SEQUENCE [LARGE SCALE GENOMIC DNA]</scope>
    <source>
        <strain evidence="4">cv. Jamaican Lion 4</strain>
        <tissue evidence="3">Leaf</tissue>
    </source>
</reference>
<keyword evidence="4" id="KW-1185">Reference proteome</keyword>
<proteinExistence type="predicted"/>
<dbReference type="PANTHER" id="PTHR13844">
    <property type="entry name" value="SWI/SNF-RELATED MATRIX-ASSOCIATED ACTIN-DEPENDENT REGULATOR OF CHROMATIN SUBFAMILY D"/>
    <property type="match status" value="1"/>
</dbReference>
<feature type="compositionally biased region" description="Low complexity" evidence="1">
    <location>
        <begin position="64"/>
        <end position="79"/>
    </location>
</feature>
<dbReference type="PROSITE" id="PS51925">
    <property type="entry name" value="SWIB_MDM2"/>
    <property type="match status" value="1"/>
</dbReference>
<feature type="region of interest" description="Disordered" evidence="1">
    <location>
        <begin position="62"/>
        <end position="151"/>
    </location>
</feature>
<accession>A0A7J6DN67</accession>
<dbReference type="AlphaFoldDB" id="A0A7J6DN67"/>
<dbReference type="EMBL" id="JAATIQ010000794">
    <property type="protein sequence ID" value="KAF4347554.1"/>
    <property type="molecule type" value="Genomic_DNA"/>
</dbReference>
<feature type="compositionally biased region" description="Polar residues" evidence="1">
    <location>
        <begin position="95"/>
        <end position="113"/>
    </location>
</feature>
<evidence type="ECO:0000259" key="2">
    <source>
        <dbReference type="PROSITE" id="PS51925"/>
    </source>
</evidence>
<dbReference type="Proteomes" id="UP000583929">
    <property type="component" value="Unassembled WGS sequence"/>
</dbReference>
<dbReference type="Gene3D" id="1.10.245.10">
    <property type="entry name" value="SWIB/MDM2 domain"/>
    <property type="match status" value="2"/>
</dbReference>
<dbReference type="SMART" id="SM00151">
    <property type="entry name" value="SWIB"/>
    <property type="match status" value="2"/>
</dbReference>
<dbReference type="SUPFAM" id="SSF47592">
    <property type="entry name" value="SWIB/MDM2 domain"/>
    <property type="match status" value="2"/>
</dbReference>
<comment type="caution">
    <text evidence="3">The sequence shown here is derived from an EMBL/GenBank/DDBJ whole genome shotgun (WGS) entry which is preliminary data.</text>
</comment>